<dbReference type="GO" id="GO:0071555">
    <property type="term" value="P:cell wall organization"/>
    <property type="evidence" value="ECO:0007669"/>
    <property type="project" value="UniProtKB-KW"/>
</dbReference>
<dbReference type="HAMAP" id="MF_00639">
    <property type="entry name" value="MurD"/>
    <property type="match status" value="1"/>
</dbReference>
<proteinExistence type="inferred from homology"/>
<keyword evidence="7 8" id="KW-0961">Cell wall biogenesis/degradation</keyword>
<name>A0A1G2Q2C0_9BACT</name>
<dbReference type="PANTHER" id="PTHR43692">
    <property type="entry name" value="UDP-N-ACETYLMURAMOYLALANINE--D-GLUTAMATE LIGASE"/>
    <property type="match status" value="1"/>
</dbReference>
<evidence type="ECO:0000259" key="9">
    <source>
        <dbReference type="Pfam" id="PF02875"/>
    </source>
</evidence>
<evidence type="ECO:0000256" key="3">
    <source>
        <dbReference type="ARBA" id="ARBA00022490"/>
    </source>
</evidence>
<dbReference type="SUPFAM" id="SSF51984">
    <property type="entry name" value="MurCD N-terminal domain"/>
    <property type="match status" value="1"/>
</dbReference>
<dbReference type="GO" id="GO:0008360">
    <property type="term" value="P:regulation of cell shape"/>
    <property type="evidence" value="ECO:0007669"/>
    <property type="project" value="UniProtKB-KW"/>
</dbReference>
<evidence type="ECO:0000259" key="10">
    <source>
        <dbReference type="Pfam" id="PF08245"/>
    </source>
</evidence>
<feature type="domain" description="Mur ligase central" evidence="10">
    <location>
        <begin position="119"/>
        <end position="300"/>
    </location>
</feature>
<dbReference type="EC" id="6.3.2.9" evidence="7 8"/>
<comment type="catalytic activity">
    <reaction evidence="7 8">
        <text>UDP-N-acetyl-alpha-D-muramoyl-L-alanine + D-glutamate + ATP = UDP-N-acetyl-alpha-D-muramoyl-L-alanyl-D-glutamate + ADP + phosphate + H(+)</text>
        <dbReference type="Rhea" id="RHEA:16429"/>
        <dbReference type="ChEBI" id="CHEBI:15378"/>
        <dbReference type="ChEBI" id="CHEBI:29986"/>
        <dbReference type="ChEBI" id="CHEBI:30616"/>
        <dbReference type="ChEBI" id="CHEBI:43474"/>
        <dbReference type="ChEBI" id="CHEBI:83898"/>
        <dbReference type="ChEBI" id="CHEBI:83900"/>
        <dbReference type="ChEBI" id="CHEBI:456216"/>
        <dbReference type="EC" id="6.3.2.9"/>
    </reaction>
</comment>
<reference evidence="11 12" key="1">
    <citation type="journal article" date="2016" name="Nat. Commun.">
        <title>Thousands of microbial genomes shed light on interconnected biogeochemical processes in an aquifer system.</title>
        <authorList>
            <person name="Anantharaman K."/>
            <person name="Brown C.T."/>
            <person name="Hug L.A."/>
            <person name="Sharon I."/>
            <person name="Castelle C.J."/>
            <person name="Probst A.J."/>
            <person name="Thomas B.C."/>
            <person name="Singh A."/>
            <person name="Wilkins M.J."/>
            <person name="Karaoz U."/>
            <person name="Brodie E.L."/>
            <person name="Williams K.H."/>
            <person name="Hubbard S.S."/>
            <person name="Banfield J.F."/>
        </authorList>
    </citation>
    <scope>NUCLEOTIDE SEQUENCE [LARGE SCALE GENOMIC DNA]</scope>
</reference>
<dbReference type="AlphaFoldDB" id="A0A1G2Q2C0"/>
<keyword evidence="4 7" id="KW-0436">Ligase</keyword>
<dbReference type="Gene3D" id="3.40.50.720">
    <property type="entry name" value="NAD(P)-binding Rossmann-like Domain"/>
    <property type="match status" value="1"/>
</dbReference>
<feature type="domain" description="Mur ligase C-terminal" evidence="9">
    <location>
        <begin position="323"/>
        <end position="434"/>
    </location>
</feature>
<dbReference type="SUPFAM" id="SSF53244">
    <property type="entry name" value="MurD-like peptide ligases, peptide-binding domain"/>
    <property type="match status" value="1"/>
</dbReference>
<comment type="pathway">
    <text evidence="2 7 8">Cell wall biogenesis; peptidoglycan biosynthesis.</text>
</comment>
<dbReference type="Pfam" id="PF08245">
    <property type="entry name" value="Mur_ligase_M"/>
    <property type="match status" value="1"/>
</dbReference>
<keyword evidence="3 7" id="KW-0963">Cytoplasm</keyword>
<evidence type="ECO:0000256" key="5">
    <source>
        <dbReference type="ARBA" id="ARBA00022741"/>
    </source>
</evidence>
<dbReference type="Pfam" id="PF02875">
    <property type="entry name" value="Mur_ligase_C"/>
    <property type="match status" value="1"/>
</dbReference>
<evidence type="ECO:0000256" key="7">
    <source>
        <dbReference type="HAMAP-Rule" id="MF_00639"/>
    </source>
</evidence>
<keyword evidence="7 8" id="KW-0133">Cell shape</keyword>
<dbReference type="GO" id="GO:0005737">
    <property type="term" value="C:cytoplasm"/>
    <property type="evidence" value="ECO:0007669"/>
    <property type="project" value="UniProtKB-SubCell"/>
</dbReference>
<evidence type="ECO:0000256" key="4">
    <source>
        <dbReference type="ARBA" id="ARBA00022598"/>
    </source>
</evidence>
<dbReference type="GO" id="GO:0008764">
    <property type="term" value="F:UDP-N-acetylmuramoylalanine-D-glutamate ligase activity"/>
    <property type="evidence" value="ECO:0007669"/>
    <property type="project" value="UniProtKB-UniRule"/>
</dbReference>
<keyword evidence="6 7" id="KW-0067">ATP-binding</keyword>
<feature type="binding site" evidence="7">
    <location>
        <begin position="121"/>
        <end position="127"/>
    </location>
    <ligand>
        <name>ATP</name>
        <dbReference type="ChEBI" id="CHEBI:30616"/>
    </ligand>
</feature>
<keyword evidence="7 8" id="KW-0131">Cell cycle</keyword>
<keyword evidence="5 7" id="KW-0547">Nucleotide-binding</keyword>
<evidence type="ECO:0000313" key="12">
    <source>
        <dbReference type="Proteomes" id="UP000178936"/>
    </source>
</evidence>
<protein>
    <recommendedName>
        <fullName evidence="7 8">UDP-N-acetylmuramoylalanine--D-glutamate ligase</fullName>
        <ecNumber evidence="7 8">6.3.2.9</ecNumber>
    </recommendedName>
    <alternativeName>
        <fullName evidence="7">D-glutamic acid-adding enzyme</fullName>
    </alternativeName>
    <alternativeName>
        <fullName evidence="7">UDP-N-acetylmuramoyl-L-alanyl-D-glutamate synthetase</fullName>
    </alternativeName>
</protein>
<dbReference type="SUPFAM" id="SSF53623">
    <property type="entry name" value="MurD-like peptide ligases, catalytic domain"/>
    <property type="match status" value="1"/>
</dbReference>
<dbReference type="GO" id="GO:0005524">
    <property type="term" value="F:ATP binding"/>
    <property type="evidence" value="ECO:0007669"/>
    <property type="project" value="UniProtKB-UniRule"/>
</dbReference>
<dbReference type="InterPro" id="IPR004101">
    <property type="entry name" value="Mur_ligase_C"/>
</dbReference>
<organism evidence="11 12">
    <name type="scientific">Candidatus Veblenbacteria bacterium RIFOXYA2_FULL_43_9</name>
    <dbReference type="NCBI Taxonomy" id="1802425"/>
    <lineage>
        <taxon>Bacteria</taxon>
        <taxon>Candidatus Vebleniibacteriota</taxon>
    </lineage>
</organism>
<dbReference type="Proteomes" id="UP000178936">
    <property type="component" value="Unassembled WGS sequence"/>
</dbReference>
<dbReference type="Pfam" id="PF21799">
    <property type="entry name" value="MurD-like_N"/>
    <property type="match status" value="1"/>
</dbReference>
<comment type="caution">
    <text evidence="11">The sequence shown here is derived from an EMBL/GenBank/DDBJ whole genome shotgun (WGS) entry which is preliminary data.</text>
</comment>
<gene>
    <name evidence="7" type="primary">murD</name>
    <name evidence="11" type="ORF">A2226_00555</name>
</gene>
<keyword evidence="7 8" id="KW-0132">Cell division</keyword>
<evidence type="ECO:0000313" key="11">
    <source>
        <dbReference type="EMBL" id="OHA54726.1"/>
    </source>
</evidence>
<dbReference type="GO" id="GO:0009252">
    <property type="term" value="P:peptidoglycan biosynthetic process"/>
    <property type="evidence" value="ECO:0007669"/>
    <property type="project" value="UniProtKB-UniRule"/>
</dbReference>
<evidence type="ECO:0000256" key="6">
    <source>
        <dbReference type="ARBA" id="ARBA00022840"/>
    </source>
</evidence>
<dbReference type="InterPro" id="IPR036565">
    <property type="entry name" value="Mur-like_cat_sf"/>
</dbReference>
<dbReference type="NCBIfam" id="TIGR01087">
    <property type="entry name" value="murD"/>
    <property type="match status" value="1"/>
</dbReference>
<evidence type="ECO:0000256" key="2">
    <source>
        <dbReference type="ARBA" id="ARBA00004752"/>
    </source>
</evidence>
<evidence type="ECO:0000256" key="1">
    <source>
        <dbReference type="ARBA" id="ARBA00004496"/>
    </source>
</evidence>
<dbReference type="InterPro" id="IPR013221">
    <property type="entry name" value="Mur_ligase_cen"/>
</dbReference>
<keyword evidence="7 8" id="KW-0573">Peptidoglycan synthesis</keyword>
<dbReference type="InterPro" id="IPR036615">
    <property type="entry name" value="Mur_ligase_C_dom_sf"/>
</dbReference>
<evidence type="ECO:0000256" key="8">
    <source>
        <dbReference type="RuleBase" id="RU003664"/>
    </source>
</evidence>
<dbReference type="GO" id="GO:0051301">
    <property type="term" value="P:cell division"/>
    <property type="evidence" value="ECO:0007669"/>
    <property type="project" value="UniProtKB-KW"/>
</dbReference>
<dbReference type="EMBL" id="MHTB01000040">
    <property type="protein sequence ID" value="OHA54726.1"/>
    <property type="molecule type" value="Genomic_DNA"/>
</dbReference>
<dbReference type="PANTHER" id="PTHR43692:SF1">
    <property type="entry name" value="UDP-N-ACETYLMURAMOYLALANINE--D-GLUTAMATE LIGASE"/>
    <property type="match status" value="1"/>
</dbReference>
<accession>A0A1G2Q2C0</accession>
<dbReference type="InterPro" id="IPR005762">
    <property type="entry name" value="MurD"/>
</dbReference>
<comment type="similarity">
    <text evidence="7">Belongs to the MurCDEF family.</text>
</comment>
<dbReference type="UniPathway" id="UPA00219"/>
<dbReference type="Gene3D" id="3.90.190.20">
    <property type="entry name" value="Mur ligase, C-terminal domain"/>
    <property type="match status" value="1"/>
</dbReference>
<sequence length="459" mass="50935">MLKQLFAYKRILILGLGLHGGGVAITKWLVKQRAVLTVSDIKTRKELAVSLKQVKGLPIRFVLGSHPIKLLNNCDMIVQNPGVPSDHPILKAARKKQIPIENEASLFLKLCPTNKLAAITGTRGKSTTVSLLGDMMKYAWPKTVVAGNIRDTLLFDVLDKLNKKSAAALELSSWQLEVVGKYKLRIPLAVITNVLPDHLNRYSSFASYIKAKTMIFSGQNAKDVLVLNWDNSVTRKLAIKARAKVYWFSVRQPVARGCFVSGQAVYWRDQKKTKLLYNRYDLKLIGDHNLANTLAASTAAVLMGVPFKYICRAVKNFKGLHDRLEFVRLVGGTSYYNDTTATSPDATISALSSFKKQPIVLIAGGTDKKLSYQKMAQIIRRRVKALVLLPGTATVKLQRELKNYHRQLLASSMPEAVKLARQLTPPGGVVLLSPGAASFGLFKHEFDRGEAFKRVVKNL</sequence>
<comment type="function">
    <text evidence="7 8">Cell wall formation. Catalyzes the addition of glutamate to the nucleotide precursor UDP-N-acetylmuramoyl-L-alanine (UMA).</text>
</comment>
<comment type="subcellular location">
    <subcellularLocation>
        <location evidence="1 7 8">Cytoplasm</location>
    </subcellularLocation>
</comment>
<dbReference type="Gene3D" id="3.40.1190.10">
    <property type="entry name" value="Mur-like, catalytic domain"/>
    <property type="match status" value="1"/>
</dbReference>